<protein>
    <submittedName>
        <fullName evidence="1">Uncharacterized protein</fullName>
    </submittedName>
</protein>
<dbReference type="EMBL" id="BGPR01006044">
    <property type="protein sequence ID" value="GBN15616.1"/>
    <property type="molecule type" value="Genomic_DNA"/>
</dbReference>
<sequence length="33" mass="3994">MNSFKWEAQPDKRLLAWLAISRTCPHEEFSWQS</sequence>
<feature type="non-terminal residue" evidence="1">
    <location>
        <position position="33"/>
    </location>
</feature>
<organism evidence="1 2">
    <name type="scientific">Araneus ventricosus</name>
    <name type="common">Orbweaver spider</name>
    <name type="synonym">Epeira ventricosa</name>
    <dbReference type="NCBI Taxonomy" id="182803"/>
    <lineage>
        <taxon>Eukaryota</taxon>
        <taxon>Metazoa</taxon>
        <taxon>Ecdysozoa</taxon>
        <taxon>Arthropoda</taxon>
        <taxon>Chelicerata</taxon>
        <taxon>Arachnida</taxon>
        <taxon>Araneae</taxon>
        <taxon>Araneomorphae</taxon>
        <taxon>Entelegynae</taxon>
        <taxon>Araneoidea</taxon>
        <taxon>Araneidae</taxon>
        <taxon>Araneus</taxon>
    </lineage>
</organism>
<evidence type="ECO:0000313" key="1">
    <source>
        <dbReference type="EMBL" id="GBN15616.1"/>
    </source>
</evidence>
<keyword evidence="2" id="KW-1185">Reference proteome</keyword>
<reference evidence="1 2" key="1">
    <citation type="journal article" date="2019" name="Sci. Rep.">
        <title>Orb-weaving spider Araneus ventricosus genome elucidates the spidroin gene catalogue.</title>
        <authorList>
            <person name="Kono N."/>
            <person name="Nakamura H."/>
            <person name="Ohtoshi R."/>
            <person name="Moran D.A.P."/>
            <person name="Shinohara A."/>
            <person name="Yoshida Y."/>
            <person name="Fujiwara M."/>
            <person name="Mori M."/>
            <person name="Tomita M."/>
            <person name="Arakawa K."/>
        </authorList>
    </citation>
    <scope>NUCLEOTIDE SEQUENCE [LARGE SCALE GENOMIC DNA]</scope>
</reference>
<accession>A0A4Y2LPX2</accession>
<dbReference type="Proteomes" id="UP000499080">
    <property type="component" value="Unassembled WGS sequence"/>
</dbReference>
<name>A0A4Y2LPX2_ARAVE</name>
<comment type="caution">
    <text evidence="1">The sequence shown here is derived from an EMBL/GenBank/DDBJ whole genome shotgun (WGS) entry which is preliminary data.</text>
</comment>
<dbReference type="AlphaFoldDB" id="A0A4Y2LPX2"/>
<proteinExistence type="predicted"/>
<gene>
    <name evidence="1" type="ORF">AVEN_102094_1</name>
</gene>
<evidence type="ECO:0000313" key="2">
    <source>
        <dbReference type="Proteomes" id="UP000499080"/>
    </source>
</evidence>